<gene>
    <name evidence="3" type="ORF">DYY88_02715</name>
</gene>
<evidence type="ECO:0000313" key="4">
    <source>
        <dbReference type="Proteomes" id="UP000292459"/>
    </source>
</evidence>
<comment type="caution">
    <text evidence="3">The sequence shown here is derived from an EMBL/GenBank/DDBJ whole genome shotgun (WGS) entry which is preliminary data.</text>
</comment>
<dbReference type="PROSITE" id="PS51708">
    <property type="entry name" value="CHAD"/>
    <property type="match status" value="1"/>
</dbReference>
<dbReference type="PANTHER" id="PTHR39339">
    <property type="entry name" value="SLR1444 PROTEIN"/>
    <property type="match status" value="1"/>
</dbReference>
<dbReference type="Gene3D" id="1.40.20.10">
    <property type="entry name" value="CHAD domain"/>
    <property type="match status" value="1"/>
</dbReference>
<evidence type="ECO:0000256" key="1">
    <source>
        <dbReference type="SAM" id="MobiDB-lite"/>
    </source>
</evidence>
<feature type="compositionally biased region" description="Low complexity" evidence="1">
    <location>
        <begin position="365"/>
        <end position="375"/>
    </location>
</feature>
<organism evidence="3 4">
    <name type="scientific">Leptolyngbya iicbica LK</name>
    <dbReference type="NCBI Taxonomy" id="2294035"/>
    <lineage>
        <taxon>Bacteria</taxon>
        <taxon>Bacillati</taxon>
        <taxon>Cyanobacteriota</taxon>
        <taxon>Cyanophyceae</taxon>
        <taxon>Leptolyngbyales</taxon>
        <taxon>Leptolyngbyaceae</taxon>
        <taxon>Leptolyngbya group</taxon>
        <taxon>Leptolyngbya</taxon>
        <taxon>Leptolyngbya iicbica</taxon>
    </lineage>
</organism>
<evidence type="ECO:0000259" key="2">
    <source>
        <dbReference type="PROSITE" id="PS51708"/>
    </source>
</evidence>
<feature type="compositionally biased region" description="Low complexity" evidence="1">
    <location>
        <begin position="323"/>
        <end position="352"/>
    </location>
</feature>
<name>A0A4Q7EGK2_9CYAN</name>
<dbReference type="EMBL" id="QVFV01000001">
    <property type="protein sequence ID" value="RZM82186.1"/>
    <property type="molecule type" value="Genomic_DNA"/>
</dbReference>
<feature type="domain" description="CHAD" evidence="2">
    <location>
        <begin position="8"/>
        <end position="301"/>
    </location>
</feature>
<keyword evidence="4" id="KW-1185">Reference proteome</keyword>
<dbReference type="PANTHER" id="PTHR39339:SF1">
    <property type="entry name" value="CHAD DOMAIN-CONTAINING PROTEIN"/>
    <property type="match status" value="1"/>
</dbReference>
<feature type="region of interest" description="Disordered" evidence="1">
    <location>
        <begin position="323"/>
        <end position="385"/>
    </location>
</feature>
<proteinExistence type="predicted"/>
<protein>
    <submittedName>
        <fullName evidence="3">CHAD domain-containing protein</fullName>
    </submittedName>
</protein>
<accession>A0A4Q7EGK2</accession>
<dbReference type="OrthoDB" id="9777271at2"/>
<dbReference type="InterPro" id="IPR007899">
    <property type="entry name" value="CHAD_dom"/>
</dbReference>
<dbReference type="AlphaFoldDB" id="A0A4Q7EGK2"/>
<sequence length="385" mass="43057">MGMKTAIKSTVGVLATESLAACLQKAEKYEKPVANNTDPEDLHQMRVQLRRLRTAMQVFAPSLVLPKGAREAQVAQVARKLGKQRDLDVIGITLQTQFAPDLPDGERAMLDKVRRRLAKRQQKAHRRVKKELQSKRYKTLKSALYKWTAAPDCKATARLSIDAVLPDLMLPLVSQLWLHPGWLLGTKVTRGTFKPDTRLSVESVDALMSDRSSTLHSLRKQVKRVRYQLKFVSEHYGDRLTADLERFADLQDVLGALQDSLVLEDFLAEWRSDWAAQLPTLKSLLLDSRHRAWQQWQAHQAYYLTTKNRHALRQILLVPGAAAPKAKAKATSTKSTKAATAAPAQRSAQASKTRQSRSKNTTSRQSSPSPQSSQPDNNGAASNDN</sequence>
<dbReference type="InterPro" id="IPR038186">
    <property type="entry name" value="CHAD_dom_sf"/>
</dbReference>
<feature type="compositionally biased region" description="Polar residues" evidence="1">
    <location>
        <begin position="376"/>
        <end position="385"/>
    </location>
</feature>
<dbReference type="Proteomes" id="UP000292459">
    <property type="component" value="Unassembled WGS sequence"/>
</dbReference>
<dbReference type="Pfam" id="PF05235">
    <property type="entry name" value="CHAD"/>
    <property type="match status" value="1"/>
</dbReference>
<evidence type="ECO:0000313" key="3">
    <source>
        <dbReference type="EMBL" id="RZM82186.1"/>
    </source>
</evidence>
<reference evidence="3 4" key="1">
    <citation type="submission" date="2018-11" db="EMBL/GenBank/DDBJ databases">
        <title>Whole genome sequencing of an environmental sample.</title>
        <authorList>
            <person name="Sarangi A.N."/>
            <person name="Singh D."/>
            <person name="Tripathy S."/>
        </authorList>
    </citation>
    <scope>NUCLEOTIDE SEQUENCE [LARGE SCALE GENOMIC DNA]</scope>
    <source>
        <strain evidence="3 4">Lakshadweep</strain>
    </source>
</reference>
<dbReference type="SMART" id="SM00880">
    <property type="entry name" value="CHAD"/>
    <property type="match status" value="1"/>
</dbReference>